<dbReference type="EMBL" id="JBJQOH010000005">
    <property type="protein sequence ID" value="KAL3686417.1"/>
    <property type="molecule type" value="Genomic_DNA"/>
</dbReference>
<dbReference type="AlphaFoldDB" id="A0ABD3H4H8"/>
<protein>
    <submittedName>
        <fullName evidence="1">Uncharacterized protein</fullName>
    </submittedName>
</protein>
<accession>A0ABD3H4H8</accession>
<evidence type="ECO:0000313" key="2">
    <source>
        <dbReference type="Proteomes" id="UP001633002"/>
    </source>
</evidence>
<dbReference type="Proteomes" id="UP001633002">
    <property type="component" value="Unassembled WGS sequence"/>
</dbReference>
<name>A0ABD3H4H8_9MARC</name>
<sequence length="280" mass="31430">MGGDEVGKRLLTMKLMGPEFSQDYNTSSTADIIKFSQFIPYSFKELNQVDIVKFSALQSLKMIKYVTALQRHCLPTDVFFGTIFNTDAEGDRLVIKGANGITNVIGWPETAVAFGAHHDSKEEFRSNKVMHSKPDLEAAPYGPTYYLMTIVAELFWLAGRAPRFLTPMLYAYLRSLSGHQTNWAKAILHSLRLEIISLQTRGKAKDNQKVRTIMWAPVLVHIVYAFRTIIFAGTPLEESEPWLRWSHMTKDGDITLSGLEAKFPHAIVDLATKCPLSGTG</sequence>
<proteinExistence type="predicted"/>
<reference evidence="1 2" key="1">
    <citation type="submission" date="2024-09" db="EMBL/GenBank/DDBJ databases">
        <title>Chromosome-scale assembly of Riccia sorocarpa.</title>
        <authorList>
            <person name="Paukszto L."/>
        </authorList>
    </citation>
    <scope>NUCLEOTIDE SEQUENCE [LARGE SCALE GENOMIC DNA]</scope>
    <source>
        <strain evidence="1">LP-2024</strain>
        <tissue evidence="1">Aerial parts of the thallus</tissue>
    </source>
</reference>
<evidence type="ECO:0000313" key="1">
    <source>
        <dbReference type="EMBL" id="KAL3686417.1"/>
    </source>
</evidence>
<comment type="caution">
    <text evidence="1">The sequence shown here is derived from an EMBL/GenBank/DDBJ whole genome shotgun (WGS) entry which is preliminary data.</text>
</comment>
<keyword evidence="2" id="KW-1185">Reference proteome</keyword>
<gene>
    <name evidence="1" type="ORF">R1sor_008991</name>
</gene>
<organism evidence="1 2">
    <name type="scientific">Riccia sorocarpa</name>
    <dbReference type="NCBI Taxonomy" id="122646"/>
    <lineage>
        <taxon>Eukaryota</taxon>
        <taxon>Viridiplantae</taxon>
        <taxon>Streptophyta</taxon>
        <taxon>Embryophyta</taxon>
        <taxon>Marchantiophyta</taxon>
        <taxon>Marchantiopsida</taxon>
        <taxon>Marchantiidae</taxon>
        <taxon>Marchantiales</taxon>
        <taxon>Ricciaceae</taxon>
        <taxon>Riccia</taxon>
    </lineage>
</organism>